<evidence type="ECO:0000259" key="6">
    <source>
        <dbReference type="Pfam" id="PF02826"/>
    </source>
</evidence>
<feature type="domain" description="D-isomer specific 2-hydroxyacid dehydrogenase NAD-binding" evidence="6">
    <location>
        <begin position="115"/>
        <end position="288"/>
    </location>
</feature>
<dbReference type="AlphaFoldDB" id="A0A6B0SS00"/>
<evidence type="ECO:0000256" key="3">
    <source>
        <dbReference type="ARBA" id="ARBA00023027"/>
    </source>
</evidence>
<dbReference type="GO" id="GO:0016618">
    <property type="term" value="F:hydroxypyruvate reductase [NAD(P)H] activity"/>
    <property type="evidence" value="ECO:0007669"/>
    <property type="project" value="TreeGrafter"/>
</dbReference>
<dbReference type="Pfam" id="PF00389">
    <property type="entry name" value="2-Hacid_dh"/>
    <property type="match status" value="1"/>
</dbReference>
<dbReference type="CDD" id="cd12172">
    <property type="entry name" value="PGDH_like_2"/>
    <property type="match status" value="1"/>
</dbReference>
<dbReference type="OrthoDB" id="7437at2157"/>
<evidence type="ECO:0000256" key="4">
    <source>
        <dbReference type="RuleBase" id="RU003719"/>
    </source>
</evidence>
<dbReference type="RefSeq" id="WP_159527242.1">
    <property type="nucleotide sequence ID" value="NZ_WUUU01000153.1"/>
</dbReference>
<dbReference type="InterPro" id="IPR050223">
    <property type="entry name" value="D-isomer_2-hydroxyacid_DH"/>
</dbReference>
<evidence type="ECO:0000259" key="5">
    <source>
        <dbReference type="Pfam" id="PF00389"/>
    </source>
</evidence>
<dbReference type="GO" id="GO:0051287">
    <property type="term" value="F:NAD binding"/>
    <property type="evidence" value="ECO:0007669"/>
    <property type="project" value="InterPro"/>
</dbReference>
<accession>A0A6B0SS00</accession>
<dbReference type="Proteomes" id="UP000471521">
    <property type="component" value="Unassembled WGS sequence"/>
</dbReference>
<dbReference type="PANTHER" id="PTHR10996:SF283">
    <property type="entry name" value="GLYOXYLATE_HYDROXYPYRUVATE REDUCTASE B"/>
    <property type="match status" value="1"/>
</dbReference>
<sequence length="319" mass="34382">MSTYRVLISCPLIKDNIHDYADEFDAHDIEYDVADVDQQLTASELLDVIDRYDGVLAGDDEFTSEVIESADSLTVISKWGIGIDAIDTQAAEDNDVTIHNTPGAFNNEVADVVTGYAIMLTRELHHVDSSVRNGDWVCPRGVSLAGKTFGVIGVGDIGSTVARRADALGMNVLGADIQPLPDDLVADTGIEHVDREELLRRADVVSLNCALTPETQSMIGETELELLGPNSYLINTARGKLVDQDALVEALEKDAIAGAALDVFEEEPLSEDDPLTELDSVILGSHNAQNTEEAVSRVNDLAVENLISGLVEDYSLSSR</sequence>
<dbReference type="FunFam" id="3.40.50.720:FF:000203">
    <property type="entry name" value="D-3-phosphoglycerate dehydrogenase (SerA)"/>
    <property type="match status" value="1"/>
</dbReference>
<dbReference type="EMBL" id="WUUU01000153">
    <property type="protein sequence ID" value="MXR21802.1"/>
    <property type="molecule type" value="Genomic_DNA"/>
</dbReference>
<dbReference type="GO" id="GO:0005829">
    <property type="term" value="C:cytosol"/>
    <property type="evidence" value="ECO:0007669"/>
    <property type="project" value="TreeGrafter"/>
</dbReference>
<evidence type="ECO:0000256" key="1">
    <source>
        <dbReference type="ARBA" id="ARBA00005854"/>
    </source>
</evidence>
<proteinExistence type="inferred from homology"/>
<dbReference type="Pfam" id="PF02826">
    <property type="entry name" value="2-Hacid_dh_C"/>
    <property type="match status" value="1"/>
</dbReference>
<protein>
    <submittedName>
        <fullName evidence="7">Dihydrofolate reductase</fullName>
    </submittedName>
</protein>
<dbReference type="Gene3D" id="3.40.50.720">
    <property type="entry name" value="NAD(P)-binding Rossmann-like Domain"/>
    <property type="match status" value="2"/>
</dbReference>
<gene>
    <name evidence="7" type="ORF">GRX66_14755</name>
</gene>
<dbReference type="InterPro" id="IPR006139">
    <property type="entry name" value="D-isomer_2_OHA_DH_cat_dom"/>
</dbReference>
<dbReference type="SUPFAM" id="SSF52283">
    <property type="entry name" value="Formate/glycerate dehydrogenase catalytic domain-like"/>
    <property type="match status" value="1"/>
</dbReference>
<organism evidence="7 8">
    <name type="scientific">Halobacterium bonnevillei</name>
    <dbReference type="NCBI Taxonomy" id="2692200"/>
    <lineage>
        <taxon>Archaea</taxon>
        <taxon>Methanobacteriati</taxon>
        <taxon>Methanobacteriota</taxon>
        <taxon>Stenosarchaea group</taxon>
        <taxon>Halobacteria</taxon>
        <taxon>Halobacteriales</taxon>
        <taxon>Halobacteriaceae</taxon>
        <taxon>Halobacterium</taxon>
    </lineage>
</organism>
<feature type="domain" description="D-isomer specific 2-hydroxyacid dehydrogenase catalytic" evidence="5">
    <location>
        <begin position="17"/>
        <end position="310"/>
    </location>
</feature>
<comment type="similarity">
    <text evidence="1 4">Belongs to the D-isomer specific 2-hydroxyacid dehydrogenase family.</text>
</comment>
<keyword evidence="8" id="KW-1185">Reference proteome</keyword>
<evidence type="ECO:0000313" key="7">
    <source>
        <dbReference type="EMBL" id="MXR21802.1"/>
    </source>
</evidence>
<keyword evidence="3" id="KW-0520">NAD</keyword>
<keyword evidence="2 4" id="KW-0560">Oxidoreductase</keyword>
<evidence type="ECO:0000256" key="2">
    <source>
        <dbReference type="ARBA" id="ARBA00023002"/>
    </source>
</evidence>
<dbReference type="PANTHER" id="PTHR10996">
    <property type="entry name" value="2-HYDROXYACID DEHYDROGENASE-RELATED"/>
    <property type="match status" value="1"/>
</dbReference>
<reference evidence="7 8" key="1">
    <citation type="submission" date="2019-12" db="EMBL/GenBank/DDBJ databases">
        <title>Isolation and characterization of three novel carbon monoxide-oxidizing members of Halobacteria from salione crusts and soils.</title>
        <authorList>
            <person name="Myers M.R."/>
            <person name="King G.M."/>
        </authorList>
    </citation>
    <scope>NUCLEOTIDE SEQUENCE [LARGE SCALE GENOMIC DNA]</scope>
    <source>
        <strain evidence="7 8">PCN9</strain>
    </source>
</reference>
<dbReference type="SUPFAM" id="SSF51735">
    <property type="entry name" value="NAD(P)-binding Rossmann-fold domains"/>
    <property type="match status" value="1"/>
</dbReference>
<name>A0A6B0SS00_9EURY</name>
<dbReference type="InterPro" id="IPR006140">
    <property type="entry name" value="D-isomer_DH_NAD-bd"/>
</dbReference>
<evidence type="ECO:0000313" key="8">
    <source>
        <dbReference type="Proteomes" id="UP000471521"/>
    </source>
</evidence>
<comment type="caution">
    <text evidence="7">The sequence shown here is derived from an EMBL/GenBank/DDBJ whole genome shotgun (WGS) entry which is preliminary data.</text>
</comment>
<dbReference type="GO" id="GO:0030267">
    <property type="term" value="F:glyoxylate reductase (NADPH) activity"/>
    <property type="evidence" value="ECO:0007669"/>
    <property type="project" value="TreeGrafter"/>
</dbReference>
<dbReference type="InterPro" id="IPR036291">
    <property type="entry name" value="NAD(P)-bd_dom_sf"/>
</dbReference>